<feature type="region of interest" description="Disordered" evidence="1">
    <location>
        <begin position="35"/>
        <end position="106"/>
    </location>
</feature>
<proteinExistence type="predicted"/>
<evidence type="ECO:0000256" key="2">
    <source>
        <dbReference type="SAM" id="SignalP"/>
    </source>
</evidence>
<feature type="compositionally biased region" description="Basic and acidic residues" evidence="1">
    <location>
        <begin position="79"/>
        <end position="106"/>
    </location>
</feature>
<name>A0A2N8T594_STUST</name>
<sequence>MRVLVAALVSMLVAVGAGAQDAPFSDLPLVQNTGAVDRGAAGSGSMGMGKGIEYLDDEKADERDDSAQRRSSSVPPRSRTGEPGHGDNETDMEHHPRPRLERHRDR</sequence>
<evidence type="ECO:0000256" key="1">
    <source>
        <dbReference type="SAM" id="MobiDB-lite"/>
    </source>
</evidence>
<feature type="compositionally biased region" description="Gly residues" evidence="1">
    <location>
        <begin position="41"/>
        <end position="50"/>
    </location>
</feature>
<gene>
    <name evidence="3" type="ORF">CXK94_10135</name>
</gene>
<protein>
    <submittedName>
        <fullName evidence="3">Uncharacterized protein</fullName>
    </submittedName>
</protein>
<feature type="compositionally biased region" description="Low complexity" evidence="1">
    <location>
        <begin position="69"/>
        <end position="78"/>
    </location>
</feature>
<organism evidence="3 4">
    <name type="scientific">Stutzerimonas stutzeri</name>
    <name type="common">Pseudomonas stutzeri</name>
    <dbReference type="NCBI Taxonomy" id="316"/>
    <lineage>
        <taxon>Bacteria</taxon>
        <taxon>Pseudomonadati</taxon>
        <taxon>Pseudomonadota</taxon>
        <taxon>Gammaproteobacteria</taxon>
        <taxon>Pseudomonadales</taxon>
        <taxon>Pseudomonadaceae</taxon>
        <taxon>Stutzerimonas</taxon>
    </lineage>
</organism>
<accession>A0A2N8T594</accession>
<evidence type="ECO:0000313" key="3">
    <source>
        <dbReference type="EMBL" id="PNG09893.1"/>
    </source>
</evidence>
<keyword evidence="2" id="KW-0732">Signal</keyword>
<feature type="signal peptide" evidence="2">
    <location>
        <begin position="1"/>
        <end position="19"/>
    </location>
</feature>
<dbReference type="EMBL" id="POUT01000004">
    <property type="protein sequence ID" value="PNG09893.1"/>
    <property type="molecule type" value="Genomic_DNA"/>
</dbReference>
<comment type="caution">
    <text evidence="3">The sequence shown here is derived from an EMBL/GenBank/DDBJ whole genome shotgun (WGS) entry which is preliminary data.</text>
</comment>
<dbReference type="RefSeq" id="WP_102894244.1">
    <property type="nucleotide sequence ID" value="NZ_JAMOHU010000015.1"/>
</dbReference>
<dbReference type="AlphaFoldDB" id="A0A2N8T594"/>
<reference evidence="3 4" key="1">
    <citation type="submission" date="2018-01" db="EMBL/GenBank/DDBJ databases">
        <title>Denitrification phenotypes of diverse strains of Pseudomonas stutzeri.</title>
        <authorList>
            <person name="Milligan D.A."/>
            <person name="Bergaust L."/>
            <person name="Bakken L.R."/>
            <person name="Frostegard A."/>
        </authorList>
    </citation>
    <scope>NUCLEOTIDE SEQUENCE [LARGE SCALE GENOMIC DNA]</scope>
    <source>
        <strain evidence="3 4">24a75</strain>
    </source>
</reference>
<dbReference type="Proteomes" id="UP000236023">
    <property type="component" value="Unassembled WGS sequence"/>
</dbReference>
<feature type="chain" id="PRO_5014692630" evidence="2">
    <location>
        <begin position="20"/>
        <end position="106"/>
    </location>
</feature>
<evidence type="ECO:0000313" key="4">
    <source>
        <dbReference type="Proteomes" id="UP000236023"/>
    </source>
</evidence>